<accession>A0ABP2X9B5</accession>
<evidence type="ECO:0000313" key="1">
    <source>
        <dbReference type="EMBL" id="EPP38784.1"/>
    </source>
</evidence>
<keyword evidence="2" id="KW-1185">Reference proteome</keyword>
<reference evidence="1" key="1">
    <citation type="submission" date="2013-04" db="EMBL/GenBank/DDBJ databases">
        <title>Genome sequence of Chlamydia psittaci 10_881_SC42.</title>
        <authorList>
            <person name="Huot-Creasy H."/>
            <person name="McCracken C.L."/>
            <person name="Humphries M."/>
            <person name="Sachse K."/>
            <person name="Laroucau K."/>
            <person name="Bavoil P."/>
            <person name="Myers G.S."/>
        </authorList>
    </citation>
    <scope>NUCLEOTIDE SEQUENCE [LARGE SCALE GENOMIC DNA]</scope>
    <source>
        <strain evidence="1">10_881_SC42</strain>
    </source>
</reference>
<evidence type="ECO:0000313" key="2">
    <source>
        <dbReference type="Proteomes" id="UP000014821"/>
    </source>
</evidence>
<sequence length="42" mass="4984">MRIFLIYAKTQFLHKLLSIQKIGEELCIDAFVLDFLSVCFYL</sequence>
<organism evidence="1 2">
    <name type="scientific">Chlamydia avium</name>
    <dbReference type="NCBI Taxonomy" id="1457141"/>
    <lineage>
        <taxon>Bacteria</taxon>
        <taxon>Pseudomonadati</taxon>
        <taxon>Chlamydiota</taxon>
        <taxon>Chlamydiia</taxon>
        <taxon>Chlamydiales</taxon>
        <taxon>Chlamydiaceae</taxon>
        <taxon>Chlamydia/Chlamydophila group</taxon>
        <taxon>Chlamydia</taxon>
    </lineage>
</organism>
<gene>
    <name evidence="1" type="ORF">CP10881SC42_0298</name>
</gene>
<name>A0ABP2X9B5_9CHLA</name>
<comment type="caution">
    <text evidence="1">The sequence shown here is derived from an EMBL/GenBank/DDBJ whole genome shotgun (WGS) entry which is preliminary data.</text>
</comment>
<proteinExistence type="predicted"/>
<dbReference type="EMBL" id="ATND01000001">
    <property type="protein sequence ID" value="EPP38784.1"/>
    <property type="molecule type" value="Genomic_DNA"/>
</dbReference>
<dbReference type="Proteomes" id="UP000014821">
    <property type="component" value="Unassembled WGS sequence"/>
</dbReference>
<protein>
    <submittedName>
        <fullName evidence="1">Uncharacterized protein</fullName>
    </submittedName>
</protein>